<dbReference type="Gene3D" id="1.25.40.240">
    <property type="entry name" value="Ku, C-terminal domain"/>
    <property type="match status" value="1"/>
</dbReference>
<evidence type="ECO:0000256" key="1">
    <source>
        <dbReference type="ARBA" id="ARBA00004123"/>
    </source>
</evidence>
<dbReference type="SUPFAM" id="SSF100939">
    <property type="entry name" value="SPOC domain-like"/>
    <property type="match status" value="1"/>
</dbReference>
<dbReference type="GO" id="GO:0006310">
    <property type="term" value="P:DNA recombination"/>
    <property type="evidence" value="ECO:0007669"/>
    <property type="project" value="UniProtKB-KW"/>
</dbReference>
<evidence type="ECO:0000256" key="13">
    <source>
        <dbReference type="ARBA" id="ARBA00023204"/>
    </source>
</evidence>
<keyword evidence="7" id="KW-0378">Hydrolase</keyword>
<keyword evidence="8" id="KW-0347">Helicase</keyword>
<dbReference type="Gene3D" id="2.40.290.10">
    <property type="match status" value="1"/>
</dbReference>
<comment type="caution">
    <text evidence="19">The sequence shown here is derived from an EMBL/GenBank/DDBJ whole genome shotgun (WGS) entry which is preliminary data.</text>
</comment>
<accession>A0AAD5X829</accession>
<dbReference type="SMART" id="SM00559">
    <property type="entry name" value="Ku78"/>
    <property type="match status" value="1"/>
</dbReference>
<evidence type="ECO:0000313" key="19">
    <source>
        <dbReference type="EMBL" id="KAJ3055533.1"/>
    </source>
</evidence>
<dbReference type="GO" id="GO:0000781">
    <property type="term" value="C:chromosome, telomeric region"/>
    <property type="evidence" value="ECO:0007669"/>
    <property type="project" value="UniProtKB-SubCell"/>
</dbReference>
<reference evidence="19" key="1">
    <citation type="submission" date="2020-05" db="EMBL/GenBank/DDBJ databases">
        <title>Phylogenomic resolution of chytrid fungi.</title>
        <authorList>
            <person name="Stajich J.E."/>
            <person name="Amses K."/>
            <person name="Simmons R."/>
            <person name="Seto K."/>
            <person name="Myers J."/>
            <person name="Bonds A."/>
            <person name="Quandt C.A."/>
            <person name="Barry K."/>
            <person name="Liu P."/>
            <person name="Grigoriev I."/>
            <person name="Longcore J.E."/>
            <person name="James T.Y."/>
        </authorList>
    </citation>
    <scope>NUCLEOTIDE SEQUENCE</scope>
    <source>
        <strain evidence="19">JEL0318</strain>
    </source>
</reference>
<evidence type="ECO:0000256" key="3">
    <source>
        <dbReference type="ARBA" id="ARBA00007726"/>
    </source>
</evidence>
<dbReference type="InterPro" id="IPR005160">
    <property type="entry name" value="Ku_C"/>
</dbReference>
<feature type="coiled-coil region" evidence="16">
    <location>
        <begin position="1555"/>
        <end position="1659"/>
    </location>
</feature>
<evidence type="ECO:0000256" key="8">
    <source>
        <dbReference type="ARBA" id="ARBA00022806"/>
    </source>
</evidence>
<dbReference type="GO" id="GO:0003684">
    <property type="term" value="F:damaged DNA binding"/>
    <property type="evidence" value="ECO:0007669"/>
    <property type="project" value="InterPro"/>
</dbReference>
<keyword evidence="20" id="KW-1185">Reference proteome</keyword>
<keyword evidence="6" id="KW-0227">DNA damage</keyword>
<evidence type="ECO:0000256" key="16">
    <source>
        <dbReference type="SAM" id="Coils"/>
    </source>
</evidence>
<dbReference type="InterPro" id="IPR024193">
    <property type="entry name" value="Ku80"/>
</dbReference>
<protein>
    <recommendedName>
        <fullName evidence="4">ATP-dependent DNA helicase II subunit 2</fullName>
    </recommendedName>
    <alternativeName>
        <fullName evidence="15">ATP-dependent DNA helicase II subunit Ku80</fullName>
    </alternativeName>
</protein>
<dbReference type="SUPFAM" id="SSF101420">
    <property type="entry name" value="C-terminal domain of Ku80"/>
    <property type="match status" value="1"/>
</dbReference>
<dbReference type="SUPFAM" id="SSF53300">
    <property type="entry name" value="vWA-like"/>
    <property type="match status" value="1"/>
</dbReference>
<dbReference type="PANTHER" id="PTHR12604:SF4">
    <property type="entry name" value="X-RAY REPAIR CROSS-COMPLEMENTING PROTEIN 5"/>
    <property type="match status" value="1"/>
</dbReference>
<dbReference type="FunFam" id="1.10.1600.10:FF:000002">
    <property type="entry name" value="X-ray repair cross-complementing protein 5"/>
    <property type="match status" value="1"/>
</dbReference>
<dbReference type="GO" id="GO:0005524">
    <property type="term" value="F:ATP binding"/>
    <property type="evidence" value="ECO:0007669"/>
    <property type="project" value="UniProtKB-KW"/>
</dbReference>
<feature type="coiled-coil region" evidence="16">
    <location>
        <begin position="957"/>
        <end position="998"/>
    </location>
</feature>
<feature type="compositionally biased region" description="Low complexity" evidence="17">
    <location>
        <begin position="2482"/>
        <end position="2499"/>
    </location>
</feature>
<dbReference type="Proteomes" id="UP001212841">
    <property type="component" value="Unassembled WGS sequence"/>
</dbReference>
<feature type="region of interest" description="Disordered" evidence="17">
    <location>
        <begin position="2482"/>
        <end position="2507"/>
    </location>
</feature>
<dbReference type="InterPro" id="IPR036465">
    <property type="entry name" value="vWFA_dom_sf"/>
</dbReference>
<dbReference type="CDD" id="cd00873">
    <property type="entry name" value="KU80"/>
    <property type="match status" value="1"/>
</dbReference>
<evidence type="ECO:0000313" key="20">
    <source>
        <dbReference type="Proteomes" id="UP001212841"/>
    </source>
</evidence>
<evidence type="ECO:0000256" key="14">
    <source>
        <dbReference type="ARBA" id="ARBA00023242"/>
    </source>
</evidence>
<keyword evidence="11" id="KW-0238">DNA-binding</keyword>
<dbReference type="GO" id="GO:0042162">
    <property type="term" value="F:telomeric DNA binding"/>
    <property type="evidence" value="ECO:0007669"/>
    <property type="project" value="InterPro"/>
</dbReference>
<feature type="compositionally biased region" description="Pro residues" evidence="17">
    <location>
        <begin position="899"/>
        <end position="911"/>
    </location>
</feature>
<name>A0AAD5X829_9FUNG</name>
<feature type="coiled-coil region" evidence="16">
    <location>
        <begin position="2647"/>
        <end position="2703"/>
    </location>
</feature>
<sequence length="2893" mass="328004">MAEKEATVYILDVSPQMRATKDADGKTPQDRACAALFKMLNAKLITGRKTDVVALLLVGTAETKNILAEDEQGYQNISAYESARADEDALLYMADLDMIRFVYDGASKDEAAGDVFEGMIIAIQMLDKHCRHLKWKKKIYLFTNAENYMNDEGREDVVSKVKDMGVSMNIIGYGFDDPDRDIKHEDKSQTKSANEQALRSFVDEVEGLLFEGSEADFLLDQLRAKSIRPSKIAIPLSLGDPESHPEASLSLTVHVYTKTAELKIPSAKKFSGVAEQLPEDQRSDPTFGVVDMQRKYQLVQPDADDGGGGDEEGDEIDVEETIKAYRYGKTLVPFSEEDEAAMKLRTEKGLAILGFVKITKIPREAFMAGCLEIVPDQASSRSITIFTSIMQTLEDRQAAAIVRYCRIADANPKLGVMAPSKKGWAVFAQLPFAEDVRYYSFPPLEHLIAQTGTLSQSVLASMSQRDATLALQQSVSSGKKNKLDTRTVPRDEAIERVDALIDSMDLMEYSVDEEGNQEVEELFKPKNVFNPVYQRLYQCIAHRACHPDDHSLPPIDTRIVDCINPNPDVVEKSREALEKVKEAFTITKVQNDKVSSKRAWASRAAAAAGLDTEAVLDQNDENGPNKRVKTEEDNFGPDMSVRQLTERVVDKVGTVDPVSDFNAMFRRRDVDLISDAVQQMSDVTVKLITESFGDQLYPKAMDCLVALRAGCAKEDESDTFNSWLRELKRMLTQGAHTRHSEFWRRVVEKKITLITKEEAGDSNVARGEAEEFLQEEETTTATAPAAVAEADDEEDLPSHHNGLKKEMVSLTSPGGGSQLCLLLLLAPLNFFGRDPRLGLEEGMGTLGRAWQKEKEGGRNFRLEGLASESLQWSMLKWLRKNSFGSNKHASRSSSSLNLPPSPTSPSSPTIPSPLHNVVPAVVPAEETPAQEQPAVDNRRSTSPPEIVDEIPLSEKTHDQLVSQITQLQEKLTDQTTEISRLKKCESALQDNLEHVEAELAKTVAVLVNEKALHNETKSLLDEGSKGAAVDVAAISQEHARQVADMRELLFQSQRDRDTQATARKEAEVKLRNVSDQLRALQRKSVVAPVPVAAEPVAAVPVDSRIAELETKLERVTEHRDYLRNQLHKVENVTVVELIVALNQVTAHRDYLRNALDKVENKVLPELCHKLNRITDHRNYLHKQIHHFENGVLPELYANFNRINQHREYLWNQCQQLENSAVPELCAKLNRVTDHRDYLHKQCQQLEYTVIPAIYAELNRITAHRDCLAKSNHQLEYSTIPAIYEKFNRVTVHRDYLQKYSDKLEFTYVPQICAALVRVSAHRDYLRNVSDKQEALNIDLYQTVQRLTQHRDYLRKHNEKAESQMFGLHQATVRLEDHRNYLRRVIEKSEEAHIESLKAASAPVAATPVYEKPRSIVSESVKVATKPMDRALPAAAFSSAAMIADSFPTPPITPMSAVAIPAYIPSPPTTPLPRRESSPVSPSDRSVVSTSDKSHADDLLERVSSHRDYLRRSAEKTEYSQLAVFQELQRVKDHRNYLKGCIEKLEADALASATTVQRLEQHRDYLRRANEKLEAKELADAETIKRVSEHRDYLRRANEKLEDKELADAETIKRVSQHRDYLRKANAKLEDELVAQAHLVTRLSQHRDYLRRANEKLEDEKFEQAGLLQRVSQHRDYLRSALQKVGTSVISEICRQLLMVGDQIEGPQVPYPQAIECVSQHRDYLRGEIDRLEQAYVAKVAETDRINGHRNYLRRYADKVEAEKFALAGDLQRVSEHRDYLRRHADKIDAEKFDLATHLKRVSEHRDYLRKWNEKAEFQEYELAAENQRLDQHRDYLRRHIFSLEAQAVAGARQVKETSRALPEFAAPLKPVAPVVPQYTEVARAIVTLPESDVYHELERITQHRDYLQRCLAKHEAGDLEHAQVVTRLTQHRDYLRGASDKLEAENAVLYGEVTRLTAHRDYLRRVSEKDEAATVEQAQINQRLEQHRDYLRKAVEKAEHENVLNAETNRRIEQHRDYLRRTVLQYEATQFSHVSLHSHVKTLEMVGEHRDYLRHTINKMEDTLTVQAEVVDRVSKHNSYLRRALDRADALDIQRCTDLKRVEEHRAYLRRANEKLELTQFSDAALHSNRQTLDMVESHRDYIRGDNERLVAALADQVETTVRIAQHRDYLRRTADKLEDQLLEKAQTITRVSQHRDYLRRDNEKLDAQLFDQAQTITRISQHRDYLRSQNQKLEDELFALAGEVQKVTQHRDYLRNTVYKSELGNCLTISSGIPTSRSILSEDLSGIQREYDQYRALAEHYKHEVQALANSVDLNTIARERDDYKALAQHFGAEAKALNSYKALATNFGNEAHALESYRALATNFGNEAHALQSFRALAENFGSETRALSNYKDLAKNFGLEAKALESYKALAANFGNEVQALQNYKALAEHFSHESKALEKHASQLTVDLERVSQHRDYLRNALYKHELGNCLTISSGVPASSSQSSTSQQPPHSRSLGVDADDSAVQRERDHYKALADHYRNEAQVCAKEVRSVLTVLKDLHLGGAGDGAAALLERVQSDALQCANELRLSVAELQAVMKNASSPISAERTLSSTSSLISVDGVNYTAEELVTLLKERERQLSQTIADFHLAVSQQQPTGLYTYAELEELLALREQQLNQTIADFHYLASNQQPTGLYTYQELEELLALREQQLNQTTADFHLLASNQSGGLYTYQELSELLALREQQLNQTVADFHYLASNQTGGLYSYSELANLLKLREQQLNQTVADFHYLASNQTGGLYSYQELVDLLNLREQQLNQTVADFHLMASTQSKQADSIYTHQELVDLLALREQQLNQTIADFHLLQSTAVCAPHCEKAGRARAEKIDGTRSLTLHQYARQELLGDNRD</sequence>
<dbReference type="InterPro" id="IPR006164">
    <property type="entry name" value="DNA_bd_Ku70/Ku80"/>
</dbReference>
<dbReference type="PANTHER" id="PTHR12604">
    <property type="entry name" value="KU AUTOANTIGEN DNA HELICASE"/>
    <property type="match status" value="1"/>
</dbReference>
<keyword evidence="5" id="KW-0547">Nucleotide-binding</keyword>
<keyword evidence="9" id="KW-0067">ATP-binding</keyword>
<keyword evidence="10" id="KW-0158">Chromosome</keyword>
<feature type="domain" description="Ku" evidence="18">
    <location>
        <begin position="313"/>
        <end position="447"/>
    </location>
</feature>
<feature type="region of interest" description="Disordered" evidence="17">
    <location>
        <begin position="617"/>
        <end position="636"/>
    </location>
</feature>
<dbReference type="GO" id="GO:0003678">
    <property type="term" value="F:DNA helicase activity"/>
    <property type="evidence" value="ECO:0007669"/>
    <property type="project" value="InterPro"/>
</dbReference>
<comment type="subcellular location">
    <subcellularLocation>
        <location evidence="2">Chromosome</location>
        <location evidence="2">Telomere</location>
    </subcellularLocation>
    <subcellularLocation>
        <location evidence="1">Nucleus</location>
    </subcellularLocation>
</comment>
<dbReference type="Pfam" id="PF02735">
    <property type="entry name" value="Ku"/>
    <property type="match status" value="1"/>
</dbReference>
<evidence type="ECO:0000256" key="9">
    <source>
        <dbReference type="ARBA" id="ARBA00022840"/>
    </source>
</evidence>
<evidence type="ECO:0000256" key="15">
    <source>
        <dbReference type="ARBA" id="ARBA00031847"/>
    </source>
</evidence>
<feature type="compositionally biased region" description="Low complexity" evidence="17">
    <location>
        <begin position="1477"/>
        <end position="1490"/>
    </location>
</feature>
<dbReference type="GO" id="GO:0043564">
    <property type="term" value="C:Ku70:Ku80 complex"/>
    <property type="evidence" value="ECO:0007669"/>
    <property type="project" value="InterPro"/>
</dbReference>
<dbReference type="GO" id="GO:0003690">
    <property type="term" value="F:double-stranded DNA binding"/>
    <property type="evidence" value="ECO:0007669"/>
    <property type="project" value="TreeGrafter"/>
</dbReference>
<evidence type="ECO:0000256" key="5">
    <source>
        <dbReference type="ARBA" id="ARBA00022741"/>
    </source>
</evidence>
<evidence type="ECO:0000256" key="4">
    <source>
        <dbReference type="ARBA" id="ARBA00021792"/>
    </source>
</evidence>
<comment type="similarity">
    <text evidence="3">Belongs to the ku80 family.</text>
</comment>
<evidence type="ECO:0000256" key="10">
    <source>
        <dbReference type="ARBA" id="ARBA00022895"/>
    </source>
</evidence>
<keyword evidence="10" id="KW-0779">Telomere</keyword>
<dbReference type="GO" id="GO:0000723">
    <property type="term" value="P:telomere maintenance"/>
    <property type="evidence" value="ECO:0007669"/>
    <property type="project" value="InterPro"/>
</dbReference>
<feature type="region of interest" description="Disordered" evidence="17">
    <location>
        <begin position="763"/>
        <end position="783"/>
    </location>
</feature>
<dbReference type="EMBL" id="JADGJD010000074">
    <property type="protein sequence ID" value="KAJ3055533.1"/>
    <property type="molecule type" value="Genomic_DNA"/>
</dbReference>
<evidence type="ECO:0000259" key="18">
    <source>
        <dbReference type="SMART" id="SM00559"/>
    </source>
</evidence>
<dbReference type="InterPro" id="IPR016194">
    <property type="entry name" value="SPOC-like_C_dom_sf"/>
</dbReference>
<keyword evidence="13" id="KW-0234">DNA repair</keyword>
<dbReference type="InterPro" id="IPR014893">
    <property type="entry name" value="Ku_PK_bind"/>
</dbReference>
<evidence type="ECO:0000256" key="2">
    <source>
        <dbReference type="ARBA" id="ARBA00004574"/>
    </source>
</evidence>
<keyword evidence="14" id="KW-0539">Nucleus</keyword>
<dbReference type="GO" id="GO:0016787">
    <property type="term" value="F:hydrolase activity"/>
    <property type="evidence" value="ECO:0007669"/>
    <property type="project" value="UniProtKB-KW"/>
</dbReference>
<feature type="region of interest" description="Disordered" evidence="17">
    <location>
        <begin position="886"/>
        <end position="945"/>
    </location>
</feature>
<evidence type="ECO:0000256" key="12">
    <source>
        <dbReference type="ARBA" id="ARBA00023172"/>
    </source>
</evidence>
<evidence type="ECO:0000256" key="6">
    <source>
        <dbReference type="ARBA" id="ARBA00022763"/>
    </source>
</evidence>
<evidence type="ECO:0000256" key="7">
    <source>
        <dbReference type="ARBA" id="ARBA00022801"/>
    </source>
</evidence>
<keyword evidence="12" id="KW-0233">DNA recombination</keyword>
<dbReference type="GO" id="GO:0006303">
    <property type="term" value="P:double-strand break repair via nonhomologous end joining"/>
    <property type="evidence" value="ECO:0007669"/>
    <property type="project" value="InterPro"/>
</dbReference>
<dbReference type="Gene3D" id="1.10.1600.10">
    <property type="match status" value="1"/>
</dbReference>
<organism evidence="19 20">
    <name type="scientific">Rhizophlyctis rosea</name>
    <dbReference type="NCBI Taxonomy" id="64517"/>
    <lineage>
        <taxon>Eukaryota</taxon>
        <taxon>Fungi</taxon>
        <taxon>Fungi incertae sedis</taxon>
        <taxon>Chytridiomycota</taxon>
        <taxon>Chytridiomycota incertae sedis</taxon>
        <taxon>Chytridiomycetes</taxon>
        <taxon>Rhizophlyctidales</taxon>
        <taxon>Rhizophlyctidaceae</taxon>
        <taxon>Rhizophlyctis</taxon>
    </lineage>
</organism>
<dbReference type="Gene3D" id="3.40.50.410">
    <property type="entry name" value="von Willebrand factor, type A domain"/>
    <property type="match status" value="1"/>
</dbReference>
<proteinExistence type="inferred from homology"/>
<gene>
    <name evidence="19" type="primary">XRCC5</name>
    <name evidence="19" type="ORF">HK097_010220</name>
</gene>
<keyword evidence="16" id="KW-0175">Coiled coil</keyword>
<evidence type="ECO:0000256" key="17">
    <source>
        <dbReference type="SAM" id="MobiDB-lite"/>
    </source>
</evidence>
<dbReference type="Pfam" id="PF08785">
    <property type="entry name" value="Ku_PK_bind"/>
    <property type="match status" value="1"/>
</dbReference>
<dbReference type="Pfam" id="PF03730">
    <property type="entry name" value="Ku_C"/>
    <property type="match status" value="1"/>
</dbReference>
<feature type="compositionally biased region" description="Low complexity" evidence="17">
    <location>
        <begin position="912"/>
        <end position="931"/>
    </location>
</feature>
<feature type="coiled-coil region" evidence="16">
    <location>
        <begin position="1063"/>
        <end position="1161"/>
    </location>
</feature>
<dbReference type="InterPro" id="IPR036494">
    <property type="entry name" value="Ku_C_sf"/>
</dbReference>
<evidence type="ECO:0000256" key="11">
    <source>
        <dbReference type="ARBA" id="ARBA00023125"/>
    </source>
</evidence>
<feature type="region of interest" description="Disordered" evidence="17">
    <location>
        <begin position="1465"/>
        <end position="1497"/>
    </location>
</feature>